<proteinExistence type="predicted"/>
<dbReference type="InterPro" id="IPR036179">
    <property type="entry name" value="Ig-like_dom_sf"/>
</dbReference>
<keyword evidence="3 10" id="KW-0732">Signal</keyword>
<comment type="subcellular location">
    <subcellularLocation>
        <location evidence="1">Cell membrane</location>
    </subcellularLocation>
</comment>
<evidence type="ECO:0000256" key="5">
    <source>
        <dbReference type="ARBA" id="ARBA00023136"/>
    </source>
</evidence>
<dbReference type="OrthoDB" id="10012075at2759"/>
<keyword evidence="4" id="KW-0677">Repeat</keyword>
<dbReference type="SUPFAM" id="SSF48726">
    <property type="entry name" value="Immunoglobulin"/>
    <property type="match status" value="3"/>
</dbReference>
<dbReference type="Gene3D" id="2.60.40.10">
    <property type="entry name" value="Immunoglobulins"/>
    <property type="match status" value="3"/>
</dbReference>
<evidence type="ECO:0000256" key="10">
    <source>
        <dbReference type="SAM" id="SignalP"/>
    </source>
</evidence>
<evidence type="ECO:0000313" key="12">
    <source>
        <dbReference type="Proteomes" id="UP000076858"/>
    </source>
</evidence>
<dbReference type="Pfam" id="PF07679">
    <property type="entry name" value="I-set"/>
    <property type="match status" value="1"/>
</dbReference>
<keyword evidence="5" id="KW-0472">Membrane</keyword>
<dbReference type="AlphaFoldDB" id="A0A0P6AH42"/>
<dbReference type="GO" id="GO:0005886">
    <property type="term" value="C:plasma membrane"/>
    <property type="evidence" value="ECO:0007669"/>
    <property type="project" value="UniProtKB-SubCell"/>
</dbReference>
<dbReference type="STRING" id="35525.A0A0P6AH42"/>
<dbReference type="FunFam" id="2.60.40.10:FF:000328">
    <property type="entry name" value="CLUMA_CG000981, isoform A"/>
    <property type="match status" value="1"/>
</dbReference>
<sequence>MSRLFRLCCWCWALSAMSLDRLPLALTATDEAEPDFIGQIDNVTVAQGRDAILSCTVSHLNDYTVGWVKVDTKAIQATGRRVVTLNSRVSVENIPDSPIWKLIIKSAQPDDAGYYMAQINTDPMKSQMAYLSVMEPPNIDDEATPSVRQVRENEPVELYCQATGQPVPIIAWKREDGTNISHDPCRHANDTQQKIVSSDGSLPKGHGRLCIASADRSSMGTYFCIASNGVLPSVSKRIQLVVLFPTAIRAEKPLVGAPAGVNGIGLECIVEASPLSHHLFWYFGNTSIGPNERHTMTIHKINAYTIKMTLAILNLRETDAGLYRCQAGRSEATIRLYIHNPMTTPSRSTTTKWMLDIRTTPWKERQPRTSAAHLAIIQSPVITTETYRSVTLNRHTSSQVEVLTSSNRPVQEVVYKNPSVHRSPPSSSTASDLNHQHRPTGQLMLMTSMIAILTQVISFVSC</sequence>
<dbReference type="CDD" id="cd00096">
    <property type="entry name" value="Ig"/>
    <property type="match status" value="1"/>
</dbReference>
<dbReference type="InterPro" id="IPR003598">
    <property type="entry name" value="Ig_sub2"/>
</dbReference>
<evidence type="ECO:0000256" key="4">
    <source>
        <dbReference type="ARBA" id="ARBA00022737"/>
    </source>
</evidence>
<keyword evidence="6" id="KW-1015">Disulfide bond</keyword>
<reference evidence="11 12" key="1">
    <citation type="submission" date="2016-03" db="EMBL/GenBank/DDBJ databases">
        <title>EvidentialGene: Evidence-directed Construction of Genes on Genomes.</title>
        <authorList>
            <person name="Gilbert D.G."/>
            <person name="Choi J.-H."/>
            <person name="Mockaitis K."/>
            <person name="Colbourne J."/>
            <person name="Pfrender M."/>
        </authorList>
    </citation>
    <scope>NUCLEOTIDE SEQUENCE [LARGE SCALE GENOMIC DNA]</scope>
    <source>
        <strain evidence="11 12">Xinb3</strain>
        <tissue evidence="11">Complete organism</tissue>
    </source>
</reference>
<evidence type="ECO:0000256" key="7">
    <source>
        <dbReference type="ARBA" id="ARBA00023180"/>
    </source>
</evidence>
<feature type="signal peptide" evidence="10">
    <location>
        <begin position="1"/>
        <end position="27"/>
    </location>
</feature>
<dbReference type="Proteomes" id="UP000076858">
    <property type="component" value="Unassembled WGS sequence"/>
</dbReference>
<dbReference type="InterPro" id="IPR051170">
    <property type="entry name" value="Neural/epithelial_adhesion"/>
</dbReference>
<evidence type="ECO:0000256" key="8">
    <source>
        <dbReference type="ARBA" id="ARBA00023319"/>
    </source>
</evidence>
<keyword evidence="2" id="KW-1003">Cell membrane</keyword>
<dbReference type="Pfam" id="PF00047">
    <property type="entry name" value="ig"/>
    <property type="match status" value="1"/>
</dbReference>
<keyword evidence="7" id="KW-0325">Glycoprotein</keyword>
<protein>
    <submittedName>
        <fullName evidence="11">Lachesin</fullName>
    </submittedName>
</protein>
<dbReference type="InterPro" id="IPR013151">
    <property type="entry name" value="Immunoglobulin_dom"/>
</dbReference>
<dbReference type="EMBL" id="LRGB01002207">
    <property type="protein sequence ID" value="KZS08432.1"/>
    <property type="molecule type" value="Genomic_DNA"/>
</dbReference>
<gene>
    <name evidence="11" type="ORF">APZ42_027568</name>
</gene>
<dbReference type="InterPro" id="IPR003599">
    <property type="entry name" value="Ig_sub"/>
</dbReference>
<evidence type="ECO:0000256" key="3">
    <source>
        <dbReference type="ARBA" id="ARBA00022729"/>
    </source>
</evidence>
<feature type="region of interest" description="Disordered" evidence="9">
    <location>
        <begin position="415"/>
        <end position="436"/>
    </location>
</feature>
<dbReference type="SMART" id="SM00409">
    <property type="entry name" value="IG"/>
    <property type="match status" value="3"/>
</dbReference>
<keyword evidence="12" id="KW-1185">Reference proteome</keyword>
<name>A0A0P6AH42_9CRUS</name>
<dbReference type="PANTHER" id="PTHR12231">
    <property type="entry name" value="CTX-RELATED TYPE I TRANSMEMBRANE PROTEIN"/>
    <property type="match status" value="1"/>
</dbReference>
<dbReference type="PANTHER" id="PTHR12231:SF87">
    <property type="entry name" value="DPR-INTERACTING PROTEIN BETA, ISOFORM C"/>
    <property type="match status" value="1"/>
</dbReference>
<organism evidence="11 12">
    <name type="scientific">Daphnia magna</name>
    <dbReference type="NCBI Taxonomy" id="35525"/>
    <lineage>
        <taxon>Eukaryota</taxon>
        <taxon>Metazoa</taxon>
        <taxon>Ecdysozoa</taxon>
        <taxon>Arthropoda</taxon>
        <taxon>Crustacea</taxon>
        <taxon>Branchiopoda</taxon>
        <taxon>Diplostraca</taxon>
        <taxon>Cladocera</taxon>
        <taxon>Anomopoda</taxon>
        <taxon>Daphniidae</taxon>
        <taxon>Daphnia</taxon>
    </lineage>
</organism>
<dbReference type="SMART" id="SM00408">
    <property type="entry name" value="IGc2"/>
    <property type="match status" value="3"/>
</dbReference>
<evidence type="ECO:0000256" key="9">
    <source>
        <dbReference type="SAM" id="MobiDB-lite"/>
    </source>
</evidence>
<evidence type="ECO:0000256" key="2">
    <source>
        <dbReference type="ARBA" id="ARBA00022475"/>
    </source>
</evidence>
<comment type="caution">
    <text evidence="11">The sequence shown here is derived from an EMBL/GenBank/DDBJ whole genome shotgun (WGS) entry which is preliminary data.</text>
</comment>
<evidence type="ECO:0000313" key="11">
    <source>
        <dbReference type="EMBL" id="KZS08432.1"/>
    </source>
</evidence>
<dbReference type="PROSITE" id="PS50835">
    <property type="entry name" value="IG_LIKE"/>
    <property type="match status" value="3"/>
</dbReference>
<feature type="compositionally biased region" description="Polar residues" evidence="9">
    <location>
        <begin position="424"/>
        <end position="433"/>
    </location>
</feature>
<accession>A0A0P6AH42</accession>
<keyword evidence="8" id="KW-0393">Immunoglobulin domain</keyword>
<dbReference type="Pfam" id="PF13927">
    <property type="entry name" value="Ig_3"/>
    <property type="match status" value="1"/>
</dbReference>
<evidence type="ECO:0000256" key="6">
    <source>
        <dbReference type="ARBA" id="ARBA00023157"/>
    </source>
</evidence>
<dbReference type="InterPro" id="IPR013098">
    <property type="entry name" value="Ig_I-set"/>
</dbReference>
<feature type="chain" id="PRO_5013463286" evidence="10">
    <location>
        <begin position="28"/>
        <end position="462"/>
    </location>
</feature>
<dbReference type="InterPro" id="IPR007110">
    <property type="entry name" value="Ig-like_dom"/>
</dbReference>
<dbReference type="InterPro" id="IPR013783">
    <property type="entry name" value="Ig-like_fold"/>
</dbReference>
<evidence type="ECO:0000256" key="1">
    <source>
        <dbReference type="ARBA" id="ARBA00004236"/>
    </source>
</evidence>
<dbReference type="GO" id="GO:0043005">
    <property type="term" value="C:neuron projection"/>
    <property type="evidence" value="ECO:0007669"/>
    <property type="project" value="TreeGrafter"/>
</dbReference>